<sequence>MKFTIWTILCLIPGSEGGAFLNIGYGLVATQQYLAVGADNTIFLMEDIRIDYKGTLRSFSAYFANGNAVMFGIWRPDPAERGKYTLVGAKMHIPESAPSANTVILKPSEFIRVFPNDIMGIMNQEGMSSVAYTYFDTTIPSWFKSIDIDINETIPVKDDKLNFSFLKSPYKFSVGCTYYTDDDVPPNVSTTIPSYFNVSTPSWLTTETSQSTTSIATLTTVPLTTTRATTPNETITTESSSLTSTTPMPSPKTEARVLESDDVVLSRWMVIIILVWCGALTIAYFILITCLIYRRRKKKQYIMDSLKMIRPPPLSPLSEIEGMKGETVMDYFLPQIRSESSGNINPSFSNSQQFQMQTSSPLSASTDEPRWLQRI</sequence>
<feature type="region of interest" description="Disordered" evidence="1">
    <location>
        <begin position="230"/>
        <end position="254"/>
    </location>
</feature>
<evidence type="ECO:0000313" key="4">
    <source>
        <dbReference type="EMBL" id="CAH1775200.1"/>
    </source>
</evidence>
<keyword evidence="2" id="KW-1133">Transmembrane helix</keyword>
<protein>
    <submittedName>
        <fullName evidence="4">Uncharacterized protein</fullName>
    </submittedName>
</protein>
<reference evidence="4" key="1">
    <citation type="submission" date="2022-03" db="EMBL/GenBank/DDBJ databases">
        <authorList>
            <person name="Martin C."/>
        </authorList>
    </citation>
    <scope>NUCLEOTIDE SEQUENCE</scope>
</reference>
<dbReference type="AlphaFoldDB" id="A0A8S4N383"/>
<feature type="compositionally biased region" description="Low complexity" evidence="1">
    <location>
        <begin position="230"/>
        <end position="247"/>
    </location>
</feature>
<evidence type="ECO:0000256" key="1">
    <source>
        <dbReference type="SAM" id="MobiDB-lite"/>
    </source>
</evidence>
<comment type="caution">
    <text evidence="4">The sequence shown here is derived from an EMBL/GenBank/DDBJ whole genome shotgun (WGS) entry which is preliminary data.</text>
</comment>
<dbReference type="EMBL" id="CAIIXF020000001">
    <property type="protein sequence ID" value="CAH1775200.1"/>
    <property type="molecule type" value="Genomic_DNA"/>
</dbReference>
<feature type="chain" id="PRO_5035837063" evidence="3">
    <location>
        <begin position="18"/>
        <end position="375"/>
    </location>
</feature>
<evidence type="ECO:0000313" key="5">
    <source>
        <dbReference type="Proteomes" id="UP000749559"/>
    </source>
</evidence>
<feature type="signal peptide" evidence="3">
    <location>
        <begin position="1"/>
        <end position="17"/>
    </location>
</feature>
<proteinExistence type="predicted"/>
<accession>A0A8S4N383</accession>
<evidence type="ECO:0000256" key="2">
    <source>
        <dbReference type="SAM" id="Phobius"/>
    </source>
</evidence>
<keyword evidence="2" id="KW-0472">Membrane</keyword>
<name>A0A8S4N383_OWEFU</name>
<keyword evidence="3" id="KW-0732">Signal</keyword>
<gene>
    <name evidence="4" type="ORF">OFUS_LOCUS2533</name>
</gene>
<evidence type="ECO:0000256" key="3">
    <source>
        <dbReference type="SAM" id="SignalP"/>
    </source>
</evidence>
<dbReference type="Proteomes" id="UP000749559">
    <property type="component" value="Unassembled WGS sequence"/>
</dbReference>
<organism evidence="4 5">
    <name type="scientific">Owenia fusiformis</name>
    <name type="common">Polychaete worm</name>
    <dbReference type="NCBI Taxonomy" id="6347"/>
    <lineage>
        <taxon>Eukaryota</taxon>
        <taxon>Metazoa</taxon>
        <taxon>Spiralia</taxon>
        <taxon>Lophotrochozoa</taxon>
        <taxon>Annelida</taxon>
        <taxon>Polychaeta</taxon>
        <taxon>Sedentaria</taxon>
        <taxon>Canalipalpata</taxon>
        <taxon>Sabellida</taxon>
        <taxon>Oweniida</taxon>
        <taxon>Oweniidae</taxon>
        <taxon>Owenia</taxon>
    </lineage>
</organism>
<feature type="transmembrane region" description="Helical" evidence="2">
    <location>
        <begin position="268"/>
        <end position="293"/>
    </location>
</feature>
<keyword evidence="2" id="KW-0812">Transmembrane</keyword>
<keyword evidence="5" id="KW-1185">Reference proteome</keyword>